<dbReference type="SUPFAM" id="SSF49899">
    <property type="entry name" value="Concanavalin A-like lectins/glucanases"/>
    <property type="match status" value="1"/>
</dbReference>
<evidence type="ECO:0000313" key="2">
    <source>
        <dbReference type="EMBL" id="KAL3125588.1"/>
    </source>
</evidence>
<dbReference type="InterPro" id="IPR043136">
    <property type="entry name" value="B30.2/SPRY_sf"/>
</dbReference>
<evidence type="ECO:0000259" key="1">
    <source>
        <dbReference type="Pfam" id="PF00622"/>
    </source>
</evidence>
<accession>A0ABD2MDI1</accession>
<organism evidence="2 3">
    <name type="scientific">Heterodera trifolii</name>
    <dbReference type="NCBI Taxonomy" id="157864"/>
    <lineage>
        <taxon>Eukaryota</taxon>
        <taxon>Metazoa</taxon>
        <taxon>Ecdysozoa</taxon>
        <taxon>Nematoda</taxon>
        <taxon>Chromadorea</taxon>
        <taxon>Rhabditida</taxon>
        <taxon>Tylenchina</taxon>
        <taxon>Tylenchomorpha</taxon>
        <taxon>Tylenchoidea</taxon>
        <taxon>Heteroderidae</taxon>
        <taxon>Heteroderinae</taxon>
        <taxon>Heterodera</taxon>
    </lineage>
</organism>
<dbReference type="AlphaFoldDB" id="A0ABD2MDI1"/>
<feature type="domain" description="SPRY" evidence="1">
    <location>
        <begin position="301"/>
        <end position="355"/>
    </location>
</feature>
<keyword evidence="3" id="KW-1185">Reference proteome</keyword>
<sequence>MFVICCAILLKYWDRLKKPPKQQRGHRKIEKVPETVITICHDEIPDNQNEAKEKMAKAIFIYADCWLCVFDLLPAYQLGLGIAMISHRFDFYVNEHFKTRKWKLGKMRICHKIGENGTKQMQIVNSDGNPLPIPQNPLPNKVIGFRDIEIIYIDQNVVEFLRRFHRFFAVRSMDTPFQKTRHQHLDLVTSVKAKVTALEERQKNEGTFNAALREQMGNDLKIIDTEHLMVQHKGAEKDMSHLDWTKGSEVCRGVALTEAMAFFLLKTFPGPVKMHNVLVVMFFGFANKPQKMPMSLDGEIKQRRFTYAYENNAFYWVDGRGRKSWHGFSGGDTVGCGINLATRHVFFTKNGKRLGS</sequence>
<comment type="caution">
    <text evidence="2">The sequence shown here is derived from an EMBL/GenBank/DDBJ whole genome shotgun (WGS) entry which is preliminary data.</text>
</comment>
<dbReference type="InterPro" id="IPR003877">
    <property type="entry name" value="SPRY_dom"/>
</dbReference>
<evidence type="ECO:0000313" key="3">
    <source>
        <dbReference type="Proteomes" id="UP001620626"/>
    </source>
</evidence>
<dbReference type="Proteomes" id="UP001620626">
    <property type="component" value="Unassembled WGS sequence"/>
</dbReference>
<dbReference type="EMBL" id="JBICBT010000029">
    <property type="protein sequence ID" value="KAL3125588.1"/>
    <property type="molecule type" value="Genomic_DNA"/>
</dbReference>
<reference evidence="2 3" key="1">
    <citation type="submission" date="2024-10" db="EMBL/GenBank/DDBJ databases">
        <authorList>
            <person name="Kim D."/>
        </authorList>
    </citation>
    <scope>NUCLEOTIDE SEQUENCE [LARGE SCALE GENOMIC DNA]</scope>
    <source>
        <strain evidence="2">BH-2024</strain>
    </source>
</reference>
<protein>
    <recommendedName>
        <fullName evidence="1">SPRY domain-containing protein</fullName>
    </recommendedName>
</protein>
<dbReference type="Gene3D" id="2.60.120.920">
    <property type="match status" value="1"/>
</dbReference>
<name>A0ABD2MDI1_9BILA</name>
<dbReference type="InterPro" id="IPR044736">
    <property type="entry name" value="Gid1/RanBPM/SPLA_SPRY"/>
</dbReference>
<dbReference type="Pfam" id="PF00622">
    <property type="entry name" value="SPRY"/>
    <property type="match status" value="1"/>
</dbReference>
<gene>
    <name evidence="2" type="ORF">niasHT_009721</name>
</gene>
<dbReference type="InterPro" id="IPR013320">
    <property type="entry name" value="ConA-like_dom_sf"/>
</dbReference>
<proteinExistence type="predicted"/>
<dbReference type="CDD" id="cd12885">
    <property type="entry name" value="SPRY_RanBP_like"/>
    <property type="match status" value="1"/>
</dbReference>